<name>A0AAD0JXA1_9ACTN</name>
<dbReference type="EMBL" id="CP015453">
    <property type="protein sequence ID" value="AWH97485.1"/>
    <property type="molecule type" value="Genomic_DNA"/>
</dbReference>
<dbReference type="RefSeq" id="WP_107746613.1">
    <property type="nucleotide sequence ID" value="NZ_CP015453.1"/>
</dbReference>
<dbReference type="AlphaFoldDB" id="A0AAD0JXA1"/>
<keyword evidence="3" id="KW-1185">Reference proteome</keyword>
<gene>
    <name evidence="2" type="ORF">A6048_14015</name>
</gene>
<evidence type="ECO:0000313" key="2">
    <source>
        <dbReference type="EMBL" id="AWH97485.1"/>
    </source>
</evidence>
<keyword evidence="1" id="KW-0812">Transmembrane</keyword>
<reference evidence="2 3" key="1">
    <citation type="submission" date="2016-04" db="EMBL/GenBank/DDBJ databases">
        <title>Complete genome sequence of the haloalkaliphilic hydrocarbon-degrading bacterium Dietzia psychralcaliphila ILA-1T, isolated from a drain of a fish product-processing plant.</title>
        <authorList>
            <person name="Zhao J."/>
            <person name="Hu B."/>
            <person name="Geng S."/>
            <person name="Nie Y."/>
            <person name="Tang Y."/>
        </authorList>
    </citation>
    <scope>NUCLEOTIDE SEQUENCE [LARGE SCALE GENOMIC DNA]</scope>
    <source>
        <strain evidence="2 3">ILA-1</strain>
    </source>
</reference>
<organism evidence="2 3">
    <name type="scientific">Dietzia psychralcaliphila</name>
    <dbReference type="NCBI Taxonomy" id="139021"/>
    <lineage>
        <taxon>Bacteria</taxon>
        <taxon>Bacillati</taxon>
        <taxon>Actinomycetota</taxon>
        <taxon>Actinomycetes</taxon>
        <taxon>Mycobacteriales</taxon>
        <taxon>Dietziaceae</taxon>
        <taxon>Dietzia</taxon>
    </lineage>
</organism>
<dbReference type="Proteomes" id="UP000244903">
    <property type="component" value="Chromosome"/>
</dbReference>
<protein>
    <submittedName>
        <fullName evidence="2">Uncharacterized protein</fullName>
    </submittedName>
</protein>
<dbReference type="KEGG" id="dpc:A6048_14015"/>
<keyword evidence="1" id="KW-0472">Membrane</keyword>
<evidence type="ECO:0000313" key="3">
    <source>
        <dbReference type="Proteomes" id="UP000244903"/>
    </source>
</evidence>
<feature type="transmembrane region" description="Helical" evidence="1">
    <location>
        <begin position="95"/>
        <end position="114"/>
    </location>
</feature>
<sequence length="116" mass="12425">MASMEMYSRSVDLQQNAAAEQARTRLDAGLREWSGQRTALTAEGLGRNPLRRVPRSWPEVAATRVEVAAREACVIDEQGAHTEASRLLWSATAKLVGAAVSLAIPLSILIALVVGS</sequence>
<keyword evidence="1" id="KW-1133">Transmembrane helix</keyword>
<proteinExistence type="predicted"/>
<accession>A0AAD0JXA1</accession>
<evidence type="ECO:0000256" key="1">
    <source>
        <dbReference type="SAM" id="Phobius"/>
    </source>
</evidence>